<comment type="caution">
    <text evidence="1">The sequence shown here is derived from an EMBL/GenBank/DDBJ whole genome shotgun (WGS) entry which is preliminary data.</text>
</comment>
<organism evidence="1 2">
    <name type="scientific">Melastoma candidum</name>
    <dbReference type="NCBI Taxonomy" id="119954"/>
    <lineage>
        <taxon>Eukaryota</taxon>
        <taxon>Viridiplantae</taxon>
        <taxon>Streptophyta</taxon>
        <taxon>Embryophyta</taxon>
        <taxon>Tracheophyta</taxon>
        <taxon>Spermatophyta</taxon>
        <taxon>Magnoliopsida</taxon>
        <taxon>eudicotyledons</taxon>
        <taxon>Gunneridae</taxon>
        <taxon>Pentapetalae</taxon>
        <taxon>rosids</taxon>
        <taxon>malvids</taxon>
        <taxon>Myrtales</taxon>
        <taxon>Melastomataceae</taxon>
        <taxon>Melastomatoideae</taxon>
        <taxon>Melastomateae</taxon>
        <taxon>Melastoma</taxon>
    </lineage>
</organism>
<evidence type="ECO:0000313" key="2">
    <source>
        <dbReference type="Proteomes" id="UP001057402"/>
    </source>
</evidence>
<protein>
    <submittedName>
        <fullName evidence="1">Uncharacterized protein</fullName>
    </submittedName>
</protein>
<reference evidence="2" key="1">
    <citation type="journal article" date="2023" name="Front. Plant Sci.">
        <title>Chromosomal-level genome assembly of Melastoma candidum provides insights into trichome evolution.</title>
        <authorList>
            <person name="Zhong Y."/>
            <person name="Wu W."/>
            <person name="Sun C."/>
            <person name="Zou P."/>
            <person name="Liu Y."/>
            <person name="Dai S."/>
            <person name="Zhou R."/>
        </authorList>
    </citation>
    <scope>NUCLEOTIDE SEQUENCE [LARGE SCALE GENOMIC DNA]</scope>
</reference>
<sequence>MKMMFSSSEPLFPDLSLQISPPPSMFPDAAETNKESTTSVSDSGGSGSDLSLGFNVPEPHPLVKKEAGHELVKDQRGCSRKPQLLGRGFKRGGLKRSARAPRMRWTTSLHAHFVHVVQLLGGHERATPKSVLELMNVNDLTLAHVKSHLQMYRTVKSTDKGSAGGQVQSHAAIKQRMEEVTGTCDQKPPATAEVETEAEESRGGDGISYSHQTPLLVDSKKCGYSWLRLMETNATTELRHRSVVTNCQQIESKVGGHMPAFQSHVLSGNVKGRSTTLTLLDSSCLSSDLDQHQAMPLLDLDFTLGRPSRCSDGSESSNELTLLNC</sequence>
<proteinExistence type="predicted"/>
<evidence type="ECO:0000313" key="1">
    <source>
        <dbReference type="EMBL" id="KAI4389914.1"/>
    </source>
</evidence>
<keyword evidence="2" id="KW-1185">Reference proteome</keyword>
<name>A0ACB9SJA7_9MYRT</name>
<dbReference type="Proteomes" id="UP001057402">
    <property type="component" value="Chromosome 1"/>
</dbReference>
<accession>A0ACB9SJA7</accession>
<gene>
    <name evidence="1" type="ORF">MLD38_002081</name>
</gene>
<dbReference type="EMBL" id="CM042880">
    <property type="protein sequence ID" value="KAI4389914.1"/>
    <property type="molecule type" value="Genomic_DNA"/>
</dbReference>